<dbReference type="Proteomes" id="UP000288805">
    <property type="component" value="Unassembled WGS sequence"/>
</dbReference>
<gene>
    <name evidence="1" type="ORF">CK203_080967</name>
</gene>
<proteinExistence type="predicted"/>
<sequence length="286" mass="33175">MSMMGEHNFFIELQIKQLKEGTFINQAKYIRDLLKRFNMEEVKTMKNPMSSSIKLDKNEKGQGEDHETRKCQKIGALTVDQAVDRFVGAGNLKRPPRLIFSIVLLHSLKTLHIPASRDHFGLDLRPFDSLGGKCPAEPSQPEHTEARQKARYDTTLFSSIEDYQRYKQKFTQRKVVPRRSINFSQIQYFGFERLFSRMGWLPIVTIFEPIFPTLVRAFYSWVTYELGEPVMSTVRYVEIRLSSESICRILNIPLIGLWVYESNVWPTVSGFEPREAIQRLCGLADA</sequence>
<evidence type="ECO:0000313" key="1">
    <source>
        <dbReference type="EMBL" id="RVW48998.1"/>
    </source>
</evidence>
<evidence type="ECO:0000313" key="2">
    <source>
        <dbReference type="Proteomes" id="UP000288805"/>
    </source>
</evidence>
<organism evidence="1 2">
    <name type="scientific">Vitis vinifera</name>
    <name type="common">Grape</name>
    <dbReference type="NCBI Taxonomy" id="29760"/>
    <lineage>
        <taxon>Eukaryota</taxon>
        <taxon>Viridiplantae</taxon>
        <taxon>Streptophyta</taxon>
        <taxon>Embryophyta</taxon>
        <taxon>Tracheophyta</taxon>
        <taxon>Spermatophyta</taxon>
        <taxon>Magnoliopsida</taxon>
        <taxon>eudicotyledons</taxon>
        <taxon>Gunneridae</taxon>
        <taxon>Pentapetalae</taxon>
        <taxon>rosids</taxon>
        <taxon>Vitales</taxon>
        <taxon>Vitaceae</taxon>
        <taxon>Viteae</taxon>
        <taxon>Vitis</taxon>
    </lineage>
</organism>
<dbReference type="AlphaFoldDB" id="A0A438EMY4"/>
<comment type="caution">
    <text evidence="1">The sequence shown here is derived from an EMBL/GenBank/DDBJ whole genome shotgun (WGS) entry which is preliminary data.</text>
</comment>
<dbReference type="EMBL" id="QGNW01001235">
    <property type="protein sequence ID" value="RVW48998.1"/>
    <property type="molecule type" value="Genomic_DNA"/>
</dbReference>
<evidence type="ECO:0008006" key="3">
    <source>
        <dbReference type="Google" id="ProtNLM"/>
    </source>
</evidence>
<accession>A0A438EMY4</accession>
<name>A0A438EMY4_VITVI</name>
<reference evidence="1 2" key="1">
    <citation type="journal article" date="2018" name="PLoS Genet.">
        <title>Population sequencing reveals clonal diversity and ancestral inbreeding in the grapevine cultivar Chardonnay.</title>
        <authorList>
            <person name="Roach M.J."/>
            <person name="Johnson D.L."/>
            <person name="Bohlmann J."/>
            <person name="van Vuuren H.J."/>
            <person name="Jones S.J."/>
            <person name="Pretorius I.S."/>
            <person name="Schmidt S.A."/>
            <person name="Borneman A.R."/>
        </authorList>
    </citation>
    <scope>NUCLEOTIDE SEQUENCE [LARGE SCALE GENOMIC DNA]</scope>
    <source>
        <strain evidence="2">cv. Chardonnay</strain>
        <tissue evidence="1">Leaf</tissue>
    </source>
</reference>
<protein>
    <recommendedName>
        <fullName evidence="3">Reverse transcriptase Ty1/copia-type domain-containing protein</fullName>
    </recommendedName>
</protein>